<accession>A0A0M0G9K0</accession>
<comment type="caution">
    <text evidence="3">The sequence shown here is derived from an EMBL/GenBank/DDBJ whole genome shotgun (WGS) entry which is preliminary data.</text>
</comment>
<dbReference type="InterPro" id="IPR016181">
    <property type="entry name" value="Acyl_CoA_acyltransferase"/>
</dbReference>
<evidence type="ECO:0000259" key="2">
    <source>
        <dbReference type="PROSITE" id="PS51186"/>
    </source>
</evidence>
<sequence>MDLDANQISYKRLEMDNLPLIYDWITNDRVVNRFWGYGKEENYHQVTKEFSDYISGVEPTDPYLILYNKTPIGYIQMYKWLDYPDYEQFVDLTNAAGIDLFITGEYRNKGLGQRIIARFLLEYVFNDTGIARCVINPEVNNVHAIKAYEKVGFQIDKMVSDIPGEPGPVYFMSIERDRMTGNDKFS</sequence>
<dbReference type="PATRIC" id="fig|1459.3.peg.1477"/>
<dbReference type="Proteomes" id="UP000037109">
    <property type="component" value="Unassembled WGS sequence"/>
</dbReference>
<dbReference type="GO" id="GO:0016410">
    <property type="term" value="F:N-acyltransferase activity"/>
    <property type="evidence" value="ECO:0007669"/>
    <property type="project" value="TreeGrafter"/>
</dbReference>
<dbReference type="PROSITE" id="PS51186">
    <property type="entry name" value="GNAT"/>
    <property type="match status" value="1"/>
</dbReference>
<reference evidence="4" key="1">
    <citation type="submission" date="2015-07" db="EMBL/GenBank/DDBJ databases">
        <title>Fjat-10036 dsm4.</title>
        <authorList>
            <person name="Liu B."/>
            <person name="Wang J."/>
            <person name="Zhu Y."/>
            <person name="Liu G."/>
            <person name="Chen Q."/>
            <person name="Chen Z."/>
            <person name="Lan J."/>
            <person name="Che J."/>
            <person name="Ge C."/>
            <person name="Shi H."/>
            <person name="Pan Z."/>
            <person name="Liu X."/>
        </authorList>
    </citation>
    <scope>NUCLEOTIDE SEQUENCE [LARGE SCALE GENOMIC DNA]</scope>
    <source>
        <strain evidence="4">DSM 4</strain>
    </source>
</reference>
<proteinExistence type="predicted"/>
<name>A0A0M0G9K0_SPOGL</name>
<dbReference type="GO" id="GO:0046677">
    <property type="term" value="P:response to antibiotic"/>
    <property type="evidence" value="ECO:0007669"/>
    <property type="project" value="UniProtKB-KW"/>
</dbReference>
<dbReference type="EMBL" id="LGUF01000007">
    <property type="protein sequence ID" value="KON86575.1"/>
    <property type="molecule type" value="Genomic_DNA"/>
</dbReference>
<dbReference type="STRING" id="1459.AF332_06900"/>
<dbReference type="OrthoDB" id="9795206at2"/>
<dbReference type="CDD" id="cd04301">
    <property type="entry name" value="NAT_SF"/>
    <property type="match status" value="1"/>
</dbReference>
<dbReference type="SUPFAM" id="SSF55729">
    <property type="entry name" value="Acyl-CoA N-acyltransferases (Nat)"/>
    <property type="match status" value="1"/>
</dbReference>
<dbReference type="PANTHER" id="PTHR31438:SF1">
    <property type="entry name" value="LYSINE N-ACYLTRANSFERASE C17G9.06C-RELATED"/>
    <property type="match status" value="1"/>
</dbReference>
<dbReference type="InterPro" id="IPR000182">
    <property type="entry name" value="GNAT_dom"/>
</dbReference>
<dbReference type="AlphaFoldDB" id="A0A0M0G9K0"/>
<feature type="domain" description="N-acetyltransferase" evidence="2">
    <location>
        <begin position="8"/>
        <end position="177"/>
    </location>
</feature>
<evidence type="ECO:0000313" key="4">
    <source>
        <dbReference type="Proteomes" id="UP000037109"/>
    </source>
</evidence>
<dbReference type="Gene3D" id="3.40.630.30">
    <property type="match status" value="1"/>
</dbReference>
<protein>
    <recommendedName>
        <fullName evidence="2">N-acetyltransferase domain-containing protein</fullName>
    </recommendedName>
</protein>
<keyword evidence="4" id="KW-1185">Reference proteome</keyword>
<evidence type="ECO:0000256" key="1">
    <source>
        <dbReference type="ARBA" id="ARBA00023251"/>
    </source>
</evidence>
<evidence type="ECO:0000313" key="3">
    <source>
        <dbReference type="EMBL" id="KON86575.1"/>
    </source>
</evidence>
<dbReference type="RefSeq" id="WP_053433938.1">
    <property type="nucleotide sequence ID" value="NZ_LGUF01000007.1"/>
</dbReference>
<gene>
    <name evidence="3" type="ORF">AF332_06900</name>
</gene>
<organism evidence="3 4">
    <name type="scientific">Sporosarcina globispora</name>
    <name type="common">Bacillus globisporus</name>
    <dbReference type="NCBI Taxonomy" id="1459"/>
    <lineage>
        <taxon>Bacteria</taxon>
        <taxon>Bacillati</taxon>
        <taxon>Bacillota</taxon>
        <taxon>Bacilli</taxon>
        <taxon>Bacillales</taxon>
        <taxon>Caryophanaceae</taxon>
        <taxon>Sporosarcina</taxon>
    </lineage>
</organism>
<keyword evidence="1" id="KW-0046">Antibiotic resistance</keyword>
<dbReference type="PANTHER" id="PTHR31438">
    <property type="entry name" value="LYSINE N-ACYLTRANSFERASE C17G9.06C-RELATED"/>
    <property type="match status" value="1"/>
</dbReference>
<dbReference type="Pfam" id="PF13523">
    <property type="entry name" value="Acetyltransf_8"/>
    <property type="match status" value="1"/>
</dbReference>